<comment type="similarity">
    <text evidence="2">Belongs to the methyltransferase superfamily.</text>
</comment>
<comment type="caution">
    <text evidence="8">The sequence shown here is derived from an EMBL/GenBank/DDBJ whole genome shotgun (WGS) entry which is preliminary data.</text>
</comment>
<evidence type="ECO:0000313" key="8">
    <source>
        <dbReference type="EMBL" id="KAL2614146.1"/>
    </source>
</evidence>
<dbReference type="PANTHER" id="PTHR10108:SF1083">
    <property type="entry name" value="METHYLTRANSFERASE PMT4-RELATED"/>
    <property type="match status" value="1"/>
</dbReference>
<keyword evidence="7" id="KW-1133">Transmembrane helix</keyword>
<dbReference type="GO" id="GO:0016020">
    <property type="term" value="C:membrane"/>
    <property type="evidence" value="ECO:0007669"/>
    <property type="project" value="UniProtKB-SubCell"/>
</dbReference>
<dbReference type="GO" id="GO:0008168">
    <property type="term" value="F:methyltransferase activity"/>
    <property type="evidence" value="ECO:0007669"/>
    <property type="project" value="UniProtKB-KW"/>
</dbReference>
<proteinExistence type="inferred from homology"/>
<name>A0ABD1Y1V3_9MARC</name>
<accession>A0ABD1Y1V3</accession>
<evidence type="ECO:0000256" key="6">
    <source>
        <dbReference type="SAM" id="MobiDB-lite"/>
    </source>
</evidence>
<keyword evidence="7" id="KW-0472">Membrane</keyword>
<dbReference type="GO" id="GO:0012505">
    <property type="term" value="C:endomembrane system"/>
    <property type="evidence" value="ECO:0007669"/>
    <property type="project" value="UniProtKB-SubCell"/>
</dbReference>
<reference evidence="8 9" key="1">
    <citation type="submission" date="2024-09" db="EMBL/GenBank/DDBJ databases">
        <title>Chromosome-scale assembly of Riccia fluitans.</title>
        <authorList>
            <person name="Paukszto L."/>
            <person name="Sawicki J."/>
            <person name="Karawczyk K."/>
            <person name="Piernik-Szablinska J."/>
            <person name="Szczecinska M."/>
            <person name="Mazdziarz M."/>
        </authorList>
    </citation>
    <scope>NUCLEOTIDE SEQUENCE [LARGE SCALE GENOMIC DNA]</scope>
    <source>
        <strain evidence="8">Rf_01</strain>
        <tissue evidence="8">Aerial parts of the thallus</tissue>
    </source>
</reference>
<sequence length="751" mass="83709">MASSVADGSCLNDDRVILLRVGERAARELNDKMSKAQYRGLSTPERLRVVEDAFPTKARESEESERARSRSVSDQLTAFFPHSVRLWVRQVGQDYSLFSSPRKPGIKSSENGSRLGKSVESGVAGPLSNSTAGVSLGSPRDQSFGSKFFSILSCGKITSTSSFLPLFLLCVIGAFVLITVTGNTRPYPKVVFPPHNSRRAQLLVWNDLYHGGILGLGSLKPKEVSPCPAGMEDFVPCYNVTANTEAGFVDGLQFERHCELYDRKQCLIPPPKDYKIQLKWPDGRDGIWPGNLQVDMKAKENKNRFLVQENRLMFPTSDPRLMDEVERYADRVASRLDLESYTEFKKAKIRIVMDIGCGSSSLGALLWSHEVATVCVAPYEQHGGQVQLALERGLPAIIGSFVSAQLPYPSSAFDLIHCANCGIKLYTKGGKPIMEVDRLLRPGGYFVWAKPSGGNGKPWEKMQNVTARLCWDIVSPSENEQIVIWKKKLSCFGSVIQTVTPNVCEQGRYEPDSPWHQPLRSCITLSPPARRVSVQKQPAWPSRMQIRVTDPSKTGPGRDEVTGEPRTWRAAVAEYWSLLTPIIFSDHPKRLGDEDVQPAASIVRNVMDLNAGIGAFNAALLQTGKSAWVMNVIPTSASNTLPSIFDRGLFGVNHDWCEPFPTYPRTFDLLHAAELLSQELKRPRSCGLSNLFSEMDRILRPEGWVILRDGLESIEDARLVATQMRWESRMVEVPGDSEQRLLVCQKTFWRA</sequence>
<evidence type="ECO:0000256" key="1">
    <source>
        <dbReference type="ARBA" id="ARBA00004606"/>
    </source>
</evidence>
<dbReference type="InterPro" id="IPR004159">
    <property type="entry name" value="Put_SAM_MeTrfase"/>
</dbReference>
<keyword evidence="4" id="KW-0735">Signal-anchor</keyword>
<evidence type="ECO:0000313" key="9">
    <source>
        <dbReference type="Proteomes" id="UP001605036"/>
    </source>
</evidence>
<keyword evidence="7" id="KW-0812">Transmembrane</keyword>
<feature type="region of interest" description="Disordered" evidence="6">
    <location>
        <begin position="99"/>
        <end position="124"/>
    </location>
</feature>
<dbReference type="GO" id="GO:0032259">
    <property type="term" value="P:methylation"/>
    <property type="evidence" value="ECO:0007669"/>
    <property type="project" value="UniProtKB-KW"/>
</dbReference>
<keyword evidence="9" id="KW-1185">Reference proteome</keyword>
<protein>
    <recommendedName>
        <fullName evidence="10">Methyltransferase</fullName>
    </recommendedName>
</protein>
<keyword evidence="3" id="KW-0489">Methyltransferase</keyword>
<evidence type="ECO:0000256" key="4">
    <source>
        <dbReference type="ARBA" id="ARBA00022968"/>
    </source>
</evidence>
<evidence type="ECO:0008006" key="10">
    <source>
        <dbReference type="Google" id="ProtNLM"/>
    </source>
</evidence>
<dbReference type="Gene3D" id="3.40.50.150">
    <property type="entry name" value="Vaccinia Virus protein VP39"/>
    <property type="match status" value="1"/>
</dbReference>
<organism evidence="8 9">
    <name type="scientific">Riccia fluitans</name>
    <dbReference type="NCBI Taxonomy" id="41844"/>
    <lineage>
        <taxon>Eukaryota</taxon>
        <taxon>Viridiplantae</taxon>
        <taxon>Streptophyta</taxon>
        <taxon>Embryophyta</taxon>
        <taxon>Marchantiophyta</taxon>
        <taxon>Marchantiopsida</taxon>
        <taxon>Marchantiidae</taxon>
        <taxon>Marchantiales</taxon>
        <taxon>Ricciaceae</taxon>
        <taxon>Riccia</taxon>
    </lineage>
</organism>
<dbReference type="PANTHER" id="PTHR10108">
    <property type="entry name" value="SAM-DEPENDENT METHYLTRANSFERASE"/>
    <property type="match status" value="1"/>
</dbReference>
<keyword evidence="3" id="KW-0808">Transferase</keyword>
<dbReference type="EMBL" id="JBHFFA010000007">
    <property type="protein sequence ID" value="KAL2614146.1"/>
    <property type="molecule type" value="Genomic_DNA"/>
</dbReference>
<evidence type="ECO:0000256" key="3">
    <source>
        <dbReference type="ARBA" id="ARBA00022603"/>
    </source>
</evidence>
<evidence type="ECO:0000256" key="2">
    <source>
        <dbReference type="ARBA" id="ARBA00008361"/>
    </source>
</evidence>
<dbReference type="AlphaFoldDB" id="A0ABD1Y1V3"/>
<dbReference type="InterPro" id="IPR029063">
    <property type="entry name" value="SAM-dependent_MTases_sf"/>
</dbReference>
<dbReference type="Proteomes" id="UP001605036">
    <property type="component" value="Unassembled WGS sequence"/>
</dbReference>
<evidence type="ECO:0000256" key="5">
    <source>
        <dbReference type="ARBA" id="ARBA00037847"/>
    </source>
</evidence>
<dbReference type="Pfam" id="PF03141">
    <property type="entry name" value="Methyltransf_29"/>
    <property type="match status" value="1"/>
</dbReference>
<comment type="subcellular location">
    <subcellularLocation>
        <location evidence="5">Endomembrane system</location>
        <topology evidence="5">Single-pass membrane protein</topology>
    </subcellularLocation>
    <subcellularLocation>
        <location evidence="1">Membrane</location>
        <topology evidence="1">Single-pass type II membrane protein</topology>
    </subcellularLocation>
</comment>
<evidence type="ECO:0000256" key="7">
    <source>
        <dbReference type="SAM" id="Phobius"/>
    </source>
</evidence>
<dbReference type="SUPFAM" id="SSF53335">
    <property type="entry name" value="S-adenosyl-L-methionine-dependent methyltransferases"/>
    <property type="match status" value="2"/>
</dbReference>
<gene>
    <name evidence="8" type="ORF">R1flu_025838</name>
</gene>
<feature type="transmembrane region" description="Helical" evidence="7">
    <location>
        <begin position="163"/>
        <end position="182"/>
    </location>
</feature>